<feature type="signal peptide" evidence="2">
    <location>
        <begin position="1"/>
        <end position="19"/>
    </location>
</feature>
<proteinExistence type="evidence at transcript level"/>
<reference evidence="3" key="1">
    <citation type="journal article" date="2020" name="Microb. Ecol.">
        <title>The Under-explored Extracellular Proteome of Aero-Terrestrial Microalgae Provides Clues on Different Mechanisms of Desiccation Tolerance in Non-Model Organisms.</title>
        <authorList>
            <person name="Gonzalez-Hourcade M."/>
            <person name="Del Campo E.M."/>
            <person name="Casano L.M."/>
        </authorList>
    </citation>
    <scope>NUCLEOTIDE SEQUENCE</scope>
    <source>
        <strain evidence="3">SAG 216-12</strain>
    </source>
</reference>
<evidence type="ECO:0000256" key="1">
    <source>
        <dbReference type="SAM" id="MobiDB-lite"/>
    </source>
</evidence>
<feature type="region of interest" description="Disordered" evidence="1">
    <location>
        <begin position="255"/>
        <end position="286"/>
    </location>
</feature>
<dbReference type="AlphaFoldDB" id="A0A7L9QE89"/>
<evidence type="ECO:0000313" key="3">
    <source>
        <dbReference type="EMBL" id="QOL01163.1"/>
    </source>
</evidence>
<feature type="chain" id="PRO_5029640230" evidence="2">
    <location>
        <begin position="20"/>
        <end position="286"/>
    </location>
</feature>
<feature type="compositionally biased region" description="Gly residues" evidence="1">
    <location>
        <begin position="261"/>
        <end position="271"/>
    </location>
</feature>
<protein>
    <submittedName>
        <fullName evidence="3">Putative extracellular protein CSOL_083b</fullName>
    </submittedName>
</protein>
<accession>A0A7L9QE89</accession>
<organism evidence="3">
    <name type="scientific">Pseudococcomyxa simplex</name>
    <dbReference type="NCBI Taxonomy" id="464287"/>
    <lineage>
        <taxon>Eukaryota</taxon>
        <taxon>Viridiplantae</taxon>
        <taxon>Chlorophyta</taxon>
        <taxon>core chlorophytes</taxon>
        <taxon>Trebouxiophyceae</taxon>
        <taxon>Chlorellales</taxon>
        <taxon>Oocystaceae</taxon>
        <taxon>Pseudococcomyxa</taxon>
    </lineage>
</organism>
<keyword evidence="2" id="KW-0732">Signal</keyword>
<name>A0A7L9QE89_9CHLO</name>
<sequence length="286" mass="30624">MRIFTIIAGLLLVLQPGLTSFVDPAAHAQDLRDNRQDAIAADSLLGKITPLFTGYASLNSAVPVGVLVNCHYGPVAYNGTASKSASAKQYINDISYIVGDGYQPVVEKQDKGTYNQSWSQGITWKGWCQILDGKPSCNYTFNAVSRASGLAQITRVPEGGTVEFVSCGVYMDNAIVTSTSCFQDDSTTVVPITVPFAEQSVSKISFISTYKDSSPDGPPGVYTLTYACQFAWNSMLIFNPFGNFAGLDPRITAPIPNHQNGGFGPQGNGGNEGRRLLRQTANPTAK</sequence>
<evidence type="ECO:0000256" key="2">
    <source>
        <dbReference type="SAM" id="SignalP"/>
    </source>
</evidence>
<dbReference type="EMBL" id="MT438916">
    <property type="protein sequence ID" value="QOL01163.1"/>
    <property type="molecule type" value="mRNA"/>
</dbReference>